<comment type="caution">
    <text evidence="1">The sequence shown here is derived from an EMBL/GenBank/DDBJ whole genome shotgun (WGS) entry which is preliminary data.</text>
</comment>
<proteinExistence type="predicted"/>
<organism evidence="1 2">
    <name type="scientific">Cafeteria roenbergensis</name>
    <name type="common">Marine flagellate</name>
    <dbReference type="NCBI Taxonomy" id="33653"/>
    <lineage>
        <taxon>Eukaryota</taxon>
        <taxon>Sar</taxon>
        <taxon>Stramenopiles</taxon>
        <taxon>Bigyra</taxon>
        <taxon>Opalozoa</taxon>
        <taxon>Bicosoecida</taxon>
        <taxon>Cafeteriaceae</taxon>
        <taxon>Cafeteria</taxon>
    </lineage>
</organism>
<dbReference type="InterPro" id="IPR008979">
    <property type="entry name" value="Galactose-bd-like_sf"/>
</dbReference>
<dbReference type="OMA" id="MWTRNAK"/>
<dbReference type="GO" id="GO:0042073">
    <property type="term" value="P:intraciliary transport"/>
    <property type="evidence" value="ECO:0007669"/>
    <property type="project" value="InterPro"/>
</dbReference>
<evidence type="ECO:0000313" key="2">
    <source>
        <dbReference type="Proteomes" id="UP000323011"/>
    </source>
</evidence>
<dbReference type="Proteomes" id="UP000323011">
    <property type="component" value="Unassembled WGS sequence"/>
</dbReference>
<dbReference type="EMBL" id="VLTN01000004">
    <property type="protein sequence ID" value="KAA0156221.1"/>
    <property type="molecule type" value="Genomic_DNA"/>
</dbReference>
<dbReference type="InterPro" id="IPR033558">
    <property type="entry name" value="IFT25"/>
</dbReference>
<dbReference type="Gene3D" id="2.60.120.260">
    <property type="entry name" value="Galactose-binding domain-like"/>
    <property type="match status" value="1"/>
</dbReference>
<dbReference type="GO" id="GO:0005929">
    <property type="term" value="C:cilium"/>
    <property type="evidence" value="ECO:0007669"/>
    <property type="project" value="TreeGrafter"/>
</dbReference>
<dbReference type="GO" id="GO:0030992">
    <property type="term" value="C:intraciliary transport particle B"/>
    <property type="evidence" value="ECO:0007669"/>
    <property type="project" value="InterPro"/>
</dbReference>
<evidence type="ECO:0008006" key="3">
    <source>
        <dbReference type="Google" id="ProtNLM"/>
    </source>
</evidence>
<dbReference type="PANTHER" id="PTHR33906:SF1">
    <property type="entry name" value="INTRAFLAGELLAR TRANSPORT PROTEIN 25 HOMOLOG"/>
    <property type="match status" value="1"/>
</dbReference>
<gene>
    <name evidence="1" type="ORF">FNF29_01011</name>
</gene>
<sequence>MSIRATSAGGAQVEFSSCHDDEFPPSNCISPDTSEFWMLTGMFPHEIVIRLPASATVRQVQISSMNLGSVKVSRASGPAPGSWNELCSFDMSPTPGVMQSESADCDAGEATFVRFQFLSGVAAFAAVYSLAVIS</sequence>
<accession>A0A5A8CWM9</accession>
<evidence type="ECO:0000313" key="1">
    <source>
        <dbReference type="EMBL" id="KAA0156221.1"/>
    </source>
</evidence>
<protein>
    <recommendedName>
        <fullName evidence="3">F5/8 type C domain-containing protein</fullName>
    </recommendedName>
</protein>
<dbReference type="SUPFAM" id="SSF49785">
    <property type="entry name" value="Galactose-binding domain-like"/>
    <property type="match status" value="1"/>
</dbReference>
<dbReference type="AlphaFoldDB" id="A0A5A8CWM9"/>
<reference evidence="1 2" key="1">
    <citation type="submission" date="2019-07" db="EMBL/GenBank/DDBJ databases">
        <title>Genomes of Cafeteria roenbergensis.</title>
        <authorList>
            <person name="Fischer M.G."/>
            <person name="Hackl T."/>
            <person name="Roman M."/>
        </authorList>
    </citation>
    <scope>NUCLEOTIDE SEQUENCE [LARGE SCALE GENOMIC DNA]</scope>
    <source>
        <strain evidence="1 2">BVI</strain>
    </source>
</reference>
<keyword evidence="2" id="KW-1185">Reference proteome</keyword>
<name>A0A5A8CWM9_CAFRO</name>
<dbReference type="PANTHER" id="PTHR33906">
    <property type="entry name" value="INTRAFLAGELLAR TRANSPORT PROTEIN 25 HOMOLOG"/>
    <property type="match status" value="1"/>
</dbReference>